<evidence type="ECO:0000256" key="3">
    <source>
        <dbReference type="ARBA" id="ARBA00022692"/>
    </source>
</evidence>
<reference evidence="8" key="1">
    <citation type="submission" date="2022-10" db="EMBL/GenBank/DDBJ databases">
        <title>Genome assembly of Pristionchus species.</title>
        <authorList>
            <person name="Yoshida K."/>
            <person name="Sommer R.J."/>
        </authorList>
    </citation>
    <scope>NUCLEOTIDE SEQUENCE [LARGE SCALE GENOMIC DNA]</scope>
    <source>
        <strain evidence="8">RS5460</strain>
    </source>
</reference>
<dbReference type="PANTHER" id="PTHR22945:SF40">
    <property type="entry name" value="SERPENTINE RECEPTOR, CLASS D (DELTA)-RELATED"/>
    <property type="match status" value="1"/>
</dbReference>
<dbReference type="InterPro" id="IPR019421">
    <property type="entry name" value="7TM_GPCR_serpentine_rcpt_Srd"/>
</dbReference>
<keyword evidence="3 6" id="KW-0812">Transmembrane</keyword>
<dbReference type="InterPro" id="IPR050920">
    <property type="entry name" value="Nematode_rcpt-like_delta"/>
</dbReference>
<dbReference type="PANTHER" id="PTHR22945">
    <property type="entry name" value="SERPENTINE RECEPTOR, CLASS D DELTA"/>
    <property type="match status" value="1"/>
</dbReference>
<feature type="transmembrane region" description="Helical" evidence="6">
    <location>
        <begin position="244"/>
        <end position="263"/>
    </location>
</feature>
<feature type="transmembrane region" description="Helical" evidence="6">
    <location>
        <begin position="155"/>
        <end position="177"/>
    </location>
</feature>
<evidence type="ECO:0000256" key="6">
    <source>
        <dbReference type="SAM" id="Phobius"/>
    </source>
</evidence>
<evidence type="ECO:0000256" key="1">
    <source>
        <dbReference type="ARBA" id="ARBA00004141"/>
    </source>
</evidence>
<accession>A0AAN5CI13</accession>
<keyword evidence="4 6" id="KW-1133">Transmembrane helix</keyword>
<feature type="transmembrane region" description="Helical" evidence="6">
    <location>
        <begin position="204"/>
        <end position="232"/>
    </location>
</feature>
<feature type="transmembrane region" description="Helical" evidence="6">
    <location>
        <begin position="275"/>
        <end position="291"/>
    </location>
</feature>
<name>A0AAN5CI13_9BILA</name>
<comment type="subcellular location">
    <subcellularLocation>
        <location evidence="1">Membrane</location>
        <topology evidence="1">Multi-pass membrane protein</topology>
    </subcellularLocation>
</comment>
<keyword evidence="5 6" id="KW-0472">Membrane</keyword>
<dbReference type="SUPFAM" id="SSF81321">
    <property type="entry name" value="Family A G protein-coupled receptor-like"/>
    <property type="match status" value="1"/>
</dbReference>
<dbReference type="Pfam" id="PF10317">
    <property type="entry name" value="7TM_GPCR_Srd"/>
    <property type="match status" value="1"/>
</dbReference>
<feature type="transmembrane region" description="Helical" evidence="6">
    <location>
        <begin position="36"/>
        <end position="59"/>
    </location>
</feature>
<dbReference type="AlphaFoldDB" id="A0AAN5CI13"/>
<evidence type="ECO:0000313" key="8">
    <source>
        <dbReference type="Proteomes" id="UP001328107"/>
    </source>
</evidence>
<feature type="transmembrane region" description="Helical" evidence="6">
    <location>
        <begin position="111"/>
        <end position="134"/>
    </location>
</feature>
<comment type="caution">
    <text evidence="7">The sequence shown here is derived from an EMBL/GenBank/DDBJ whole genome shotgun (WGS) entry which is preliminary data.</text>
</comment>
<dbReference type="EMBL" id="BTRK01000004">
    <property type="protein sequence ID" value="GMR44749.1"/>
    <property type="molecule type" value="Genomic_DNA"/>
</dbReference>
<evidence type="ECO:0000256" key="4">
    <source>
        <dbReference type="ARBA" id="ARBA00022989"/>
    </source>
</evidence>
<feature type="transmembrane region" description="Helical" evidence="6">
    <location>
        <begin position="71"/>
        <end position="91"/>
    </location>
</feature>
<protein>
    <recommendedName>
        <fullName evidence="9">G protein-coupled receptor</fullName>
    </recommendedName>
</protein>
<dbReference type="GO" id="GO:0016020">
    <property type="term" value="C:membrane"/>
    <property type="evidence" value="ECO:0007669"/>
    <property type="project" value="UniProtKB-SubCell"/>
</dbReference>
<evidence type="ECO:0000256" key="5">
    <source>
        <dbReference type="ARBA" id="ARBA00023136"/>
    </source>
</evidence>
<feature type="non-terminal residue" evidence="7">
    <location>
        <position position="296"/>
    </location>
</feature>
<gene>
    <name evidence="7" type="ORF">PMAYCL1PPCAC_14944</name>
</gene>
<evidence type="ECO:0008006" key="9">
    <source>
        <dbReference type="Google" id="ProtNLM"/>
    </source>
</evidence>
<keyword evidence="8" id="KW-1185">Reference proteome</keyword>
<evidence type="ECO:0000313" key="7">
    <source>
        <dbReference type="EMBL" id="GMR44749.1"/>
    </source>
</evidence>
<feature type="non-terminal residue" evidence="7">
    <location>
        <position position="1"/>
    </location>
</feature>
<organism evidence="7 8">
    <name type="scientific">Pristionchus mayeri</name>
    <dbReference type="NCBI Taxonomy" id="1317129"/>
    <lineage>
        <taxon>Eukaryota</taxon>
        <taxon>Metazoa</taxon>
        <taxon>Ecdysozoa</taxon>
        <taxon>Nematoda</taxon>
        <taxon>Chromadorea</taxon>
        <taxon>Rhabditida</taxon>
        <taxon>Rhabditina</taxon>
        <taxon>Diplogasteromorpha</taxon>
        <taxon>Diplogasteroidea</taxon>
        <taxon>Neodiplogasteridae</taxon>
        <taxon>Pristionchus</taxon>
    </lineage>
</organism>
<dbReference type="Proteomes" id="UP001328107">
    <property type="component" value="Unassembled WGS sequence"/>
</dbReference>
<sequence>LHFLPRSSRSFSSTSLRFADMSFLPFPLPGHDLFTIIHHSIVDFAAIIFNLLLLLAVVLRSPAGLRSYKILLLNSAIIDLLSSSTMLLAMIRLIPARHVLAFTYAGPCAYFSGIFCHCFYTIMLATLSQSLFLIATSFGYRLYILGRSPPNNKTVSIVCLIVAIPNLMIVTTFTFMLDDSDDVRTLMRELKPEYDLDDYVMEGILSIFNVGTMFTILALTMPIGPTLIIIFIVRNKVLTLQSMLPVFCSGAIGSYGLCQFDIACSPVQEHFIMESVSFMALFAPIITLYCMKPYKE</sequence>
<comment type="similarity">
    <text evidence="2">Belongs to the nematode receptor-like protein srd family.</text>
</comment>
<proteinExistence type="inferred from homology"/>
<evidence type="ECO:0000256" key="2">
    <source>
        <dbReference type="ARBA" id="ARBA00009166"/>
    </source>
</evidence>